<evidence type="ECO:0000313" key="3">
    <source>
        <dbReference type="EMBL" id="QJA90107.1"/>
    </source>
</evidence>
<sequence length="200" mass="24337">MKIIQYTAITNSKDTSREDIMCFNEYNKFINPVMNAKIYKVLPHKFLDCDVSIYMDGNIYLLKEPEWYVKNWLGDNDMAFFRHYKSKNLDWELKWIKYVWRSKNRQVYEDAIKQVEYYKKIGLPEQKDMAMGGVIIRRHIPLVENFNEAWWSEICRWGQRDQLSLPIVLRKFPELKVNRINENIKTTPNLRYETHKHFKT</sequence>
<evidence type="ECO:0000259" key="1">
    <source>
        <dbReference type="Pfam" id="PF04765"/>
    </source>
</evidence>
<dbReference type="InterPro" id="IPR048354">
    <property type="entry name" value="TOD1_MUCI70_glycTrfase_dom"/>
</dbReference>
<gene>
    <name evidence="2" type="ORF">MM415A01425_0005</name>
    <name evidence="3" type="ORF">MM415B02443_0005</name>
</gene>
<feature type="domain" description="TOD1/MUCI70 glycosyltransferase-like" evidence="1">
    <location>
        <begin position="28"/>
        <end position="173"/>
    </location>
</feature>
<evidence type="ECO:0000313" key="2">
    <source>
        <dbReference type="EMBL" id="QJA76839.1"/>
    </source>
</evidence>
<dbReference type="InterPro" id="IPR006852">
    <property type="entry name" value="TOD1_MUCI70"/>
</dbReference>
<organism evidence="3">
    <name type="scientific">viral metagenome</name>
    <dbReference type="NCBI Taxonomy" id="1070528"/>
    <lineage>
        <taxon>unclassified sequences</taxon>
        <taxon>metagenomes</taxon>
        <taxon>organismal metagenomes</taxon>
    </lineage>
</organism>
<dbReference type="PANTHER" id="PTHR12956">
    <property type="entry name" value="ALKALINE CERAMIDASE-RELATED"/>
    <property type="match status" value="1"/>
</dbReference>
<dbReference type="Pfam" id="PF04765">
    <property type="entry name" value="TOD1_MUCI70"/>
    <property type="match status" value="1"/>
</dbReference>
<protein>
    <recommendedName>
        <fullName evidence="1">TOD1/MUCI70 glycosyltransferase-like domain-containing protein</fullName>
    </recommendedName>
</protein>
<name>A0A6M3L5C0_9ZZZZ</name>
<dbReference type="EMBL" id="MT142247">
    <property type="protein sequence ID" value="QJA76839.1"/>
    <property type="molecule type" value="Genomic_DNA"/>
</dbReference>
<dbReference type="AlphaFoldDB" id="A0A6M3L5C0"/>
<proteinExistence type="predicted"/>
<accession>A0A6M3L5C0</accession>
<dbReference type="EMBL" id="MT142891">
    <property type="protein sequence ID" value="QJA90107.1"/>
    <property type="molecule type" value="Genomic_DNA"/>
</dbReference>
<reference evidence="3" key="1">
    <citation type="submission" date="2020-03" db="EMBL/GenBank/DDBJ databases">
        <title>The deep terrestrial virosphere.</title>
        <authorList>
            <person name="Holmfeldt K."/>
            <person name="Nilsson E."/>
            <person name="Simone D."/>
            <person name="Lopez-Fernandez M."/>
            <person name="Wu X."/>
            <person name="de Brujin I."/>
            <person name="Lundin D."/>
            <person name="Andersson A."/>
            <person name="Bertilsson S."/>
            <person name="Dopson M."/>
        </authorList>
    </citation>
    <scope>NUCLEOTIDE SEQUENCE</scope>
    <source>
        <strain evidence="2">MM415A01425</strain>
        <strain evidence="3">MM415B02443</strain>
    </source>
</reference>